<evidence type="ECO:0000313" key="1">
    <source>
        <dbReference type="EMBL" id="MBB4108476.1"/>
    </source>
</evidence>
<dbReference type="Proteomes" id="UP000532273">
    <property type="component" value="Unassembled WGS sequence"/>
</dbReference>
<protein>
    <submittedName>
        <fullName evidence="1">Uncharacterized protein</fullName>
    </submittedName>
</protein>
<gene>
    <name evidence="1" type="ORF">GGQ60_002457</name>
</gene>
<dbReference type="AlphaFoldDB" id="A0A7W6KB07"/>
<comment type="caution">
    <text evidence="1">The sequence shown here is derived from an EMBL/GenBank/DDBJ whole genome shotgun (WGS) entry which is preliminary data.</text>
</comment>
<sequence length="41" mass="4389">MKISSLGTAPTAFHQAISLTEVRPSIPRASKIKKTGADQHN</sequence>
<name>A0A7W6KB07_9SPHI</name>
<dbReference type="RefSeq" id="WP_260300595.1">
    <property type="nucleotide sequence ID" value="NZ_BMHZ01000001.1"/>
</dbReference>
<dbReference type="EMBL" id="JACIEF010000002">
    <property type="protein sequence ID" value="MBB4108476.1"/>
    <property type="molecule type" value="Genomic_DNA"/>
</dbReference>
<organism evidence="1 2">
    <name type="scientific">Pedobacter zeae</name>
    <dbReference type="NCBI Taxonomy" id="1737356"/>
    <lineage>
        <taxon>Bacteria</taxon>
        <taxon>Pseudomonadati</taxon>
        <taxon>Bacteroidota</taxon>
        <taxon>Sphingobacteriia</taxon>
        <taxon>Sphingobacteriales</taxon>
        <taxon>Sphingobacteriaceae</taxon>
        <taxon>Pedobacter</taxon>
    </lineage>
</organism>
<proteinExistence type="predicted"/>
<accession>A0A7W6KB07</accession>
<reference evidence="1 2" key="1">
    <citation type="submission" date="2020-08" db="EMBL/GenBank/DDBJ databases">
        <title>Genomic Encyclopedia of Type Strains, Phase IV (KMG-IV): sequencing the most valuable type-strain genomes for metagenomic binning, comparative biology and taxonomic classification.</title>
        <authorList>
            <person name="Goeker M."/>
        </authorList>
    </citation>
    <scope>NUCLEOTIDE SEQUENCE [LARGE SCALE GENOMIC DNA]</scope>
    <source>
        <strain evidence="1 2">DSM 100774</strain>
    </source>
</reference>
<evidence type="ECO:0000313" key="2">
    <source>
        <dbReference type="Proteomes" id="UP000532273"/>
    </source>
</evidence>